<keyword evidence="1" id="KW-0472">Membrane</keyword>
<keyword evidence="3" id="KW-1185">Reference proteome</keyword>
<proteinExistence type="predicted"/>
<organism evidence="2 3">
    <name type="scientific">Photobacterium aphoticum</name>
    <dbReference type="NCBI Taxonomy" id="754436"/>
    <lineage>
        <taxon>Bacteria</taxon>
        <taxon>Pseudomonadati</taxon>
        <taxon>Pseudomonadota</taxon>
        <taxon>Gammaproteobacteria</taxon>
        <taxon>Vibrionales</taxon>
        <taxon>Vibrionaceae</taxon>
        <taxon>Photobacterium</taxon>
    </lineage>
</organism>
<evidence type="ECO:0000256" key="1">
    <source>
        <dbReference type="SAM" id="Phobius"/>
    </source>
</evidence>
<gene>
    <name evidence="2" type="ORF">ABT58_07115</name>
</gene>
<feature type="transmembrane region" description="Helical" evidence="1">
    <location>
        <begin position="810"/>
        <end position="833"/>
    </location>
</feature>
<feature type="transmembrane region" description="Helical" evidence="1">
    <location>
        <begin position="888"/>
        <end position="907"/>
    </location>
</feature>
<evidence type="ECO:0000313" key="2">
    <source>
        <dbReference type="EMBL" id="KLV01536.1"/>
    </source>
</evidence>
<protein>
    <submittedName>
        <fullName evidence="2">Uncharacterized protein</fullName>
    </submittedName>
</protein>
<dbReference type="AlphaFoldDB" id="A0A0J1GPH9"/>
<comment type="caution">
    <text evidence="2">The sequence shown here is derived from an EMBL/GenBank/DDBJ whole genome shotgun (WGS) entry which is preliminary data.</text>
</comment>
<dbReference type="PATRIC" id="fig|754436.4.peg.1516"/>
<accession>A0A0J1GPH9</accession>
<feature type="transmembrane region" description="Helical" evidence="1">
    <location>
        <begin position="927"/>
        <end position="952"/>
    </location>
</feature>
<feature type="transmembrane region" description="Helical" evidence="1">
    <location>
        <begin position="854"/>
        <end position="876"/>
    </location>
</feature>
<keyword evidence="1" id="KW-1133">Transmembrane helix</keyword>
<dbReference type="EMBL" id="LDOV01000011">
    <property type="protein sequence ID" value="KLV01536.1"/>
    <property type="molecule type" value="Genomic_DNA"/>
</dbReference>
<dbReference type="Proteomes" id="UP000036426">
    <property type="component" value="Unassembled WGS sequence"/>
</dbReference>
<keyword evidence="1" id="KW-0812">Transmembrane</keyword>
<reference evidence="2 3" key="1">
    <citation type="submission" date="2015-05" db="EMBL/GenBank/DDBJ databases">
        <title>Photobacterium galathea sp. nov.</title>
        <authorList>
            <person name="Machado H."/>
            <person name="Gram L."/>
        </authorList>
    </citation>
    <scope>NUCLEOTIDE SEQUENCE [LARGE SCALE GENOMIC DNA]</scope>
    <source>
        <strain evidence="2 3">DSM 25995</strain>
    </source>
</reference>
<name>A0A0J1GPH9_9GAMM</name>
<dbReference type="OrthoDB" id="5918332at2"/>
<sequence length="1181" mass="136510">MYDKLMKDMQLDYDSTLYDLEYSMAIKEKALIYKENLSLDNNNEQYINKFSVLIDKFVESKDLKIKHLNKILENQIERHNSNNIYVNYKDDVSENLDRLKKRQKKYKEVFYKSTLNILKDDGIPHHPSQWKLDDIEDIEPFIPLVTSECFGHEEYEDATTNLVEPKDFDYSNVVFRYADDTNDIIRNRFILYWDCDNECKTEKEAEISDGFHLGEVNVAYINDYGYAYKINIEGDGAIIKSKNKEGKIVFSLTKPIIPRNVYDIKGDVEKDKYYPYNHTETKVRFNRHGEILLYPLDQNSFTTKSISSISKIKVDGCSSATTKLNKLVYEVDEDTPPNSVSLHCTLPEWNHRLKTEINFLKRQLNQYKLLCHPHLINLHYLSEMDKILDWHIKYPYISSFDHKQRNDPTADVKAAFFGLPPFEKKKSPFVDEMEMRYQLKDSIVSLTNSIQSIIEEPEQSTLTFGLAIQKNHLERSSKKLFELVTSPLLKAEINRYRDSAKKHFSDGYTIEGIMPPGPYMEKEEHWDQIFITISECYALLSQSTKFRLKIWDAEIKHGFDALGGFDREEIADNAVFEKWDREKDTEYLSHQAISLQDNIVMDQTITSVFKGIIEDYEVYAKSYLGYIVPGPGAPCMLQVALNCFQLELETLFLERARDNLVKGGRTYHIRVYLSVLKCMGLLGRDKKTEIINRVDDLFDGLIRKNQAYGHDNIRDINNRLNGRAKGAIARFYRNIDGNNGLNGWFYNKFSWDIDRVGDANNLQRLGSFAKTVYSIYNYAYAMQELLAVSEDSKKNGWDLLETSWEYTTRLANLLVATGALTVTVANLIMSFRVQLNKYFSKNITPPPLTTARKLFGLFLDIGGVVISVFQIISSSIDLAKALKNGDGHAAFMAGANISANVLLVAGLSTKNTLLKMAGRSICRRAGYTFISAATGGLLLCIGSGITFALLAYELSKIIKDYTATEYQKNIIKYWSFFKEEKPISKELVSEYELLIDYEDKADEDLWGIATDSYDDGLSKVKTSYISDCYALYIEYWKEKKINGSENNPLLFIDEYHKEDLSSYSGIRLNYLSWRAIIPLYLTIDNKGERVYSLSKIKEMTRFDVDWMDKDNFNGIRTVEDVVKYYDGLVKIGKMKKEARVKRRGKYVLISDLLEVGEFTPSYSDEFYLDGCFDHDSFRLIY</sequence>
<dbReference type="RefSeq" id="WP_047873702.1">
    <property type="nucleotide sequence ID" value="NZ_BMYC01000005.1"/>
</dbReference>
<evidence type="ECO:0000313" key="3">
    <source>
        <dbReference type="Proteomes" id="UP000036426"/>
    </source>
</evidence>